<reference evidence="3" key="2">
    <citation type="submission" date="2016-11" db="EMBL/GenBank/DDBJ databases">
        <authorList>
            <person name="Varghese N."/>
            <person name="Submissions S."/>
        </authorList>
    </citation>
    <scope>NUCLEOTIDE SEQUENCE [LARGE SCALE GENOMIC DNA]</scope>
    <source>
        <strain evidence="3">DSM 19859</strain>
    </source>
</reference>
<proteinExistence type="predicted"/>
<dbReference type="Proteomes" id="UP000184240">
    <property type="component" value="Unassembled WGS sequence"/>
</dbReference>
<evidence type="ECO:0000313" key="3">
    <source>
        <dbReference type="Proteomes" id="UP000184240"/>
    </source>
</evidence>
<dbReference type="EMBL" id="QOVN01000001">
    <property type="protein sequence ID" value="RXG31372.1"/>
    <property type="molecule type" value="Genomic_DNA"/>
</dbReference>
<dbReference type="Proteomes" id="UP000290037">
    <property type="component" value="Unassembled WGS sequence"/>
</dbReference>
<protein>
    <submittedName>
        <fullName evidence="2">Uncharacterized protein</fullName>
    </submittedName>
</protein>
<name>A0A1M5WI30_9FLAO</name>
<dbReference type="AlphaFoldDB" id="A0A1M5WI30"/>
<evidence type="ECO:0000313" key="1">
    <source>
        <dbReference type="EMBL" id="RXG31372.1"/>
    </source>
</evidence>
<dbReference type="InterPro" id="IPR046219">
    <property type="entry name" value="DUF6252"/>
</dbReference>
<evidence type="ECO:0000313" key="4">
    <source>
        <dbReference type="Proteomes" id="UP000290037"/>
    </source>
</evidence>
<gene>
    <name evidence="1" type="ORF">DSM01_513</name>
    <name evidence="2" type="ORF">SAMN04487999_1221</name>
</gene>
<dbReference type="EMBL" id="FQXT01000002">
    <property type="protein sequence ID" value="SHH87126.1"/>
    <property type="molecule type" value="Genomic_DNA"/>
</dbReference>
<evidence type="ECO:0000313" key="2">
    <source>
        <dbReference type="EMBL" id="SHH87126.1"/>
    </source>
</evidence>
<dbReference type="STRING" id="573501.SAMN04487999_1221"/>
<reference evidence="1 4" key="3">
    <citation type="submission" date="2018-07" db="EMBL/GenBank/DDBJ databases">
        <title>Leeuwenhoekiella genomics.</title>
        <authorList>
            <person name="Tahon G."/>
            <person name="Willems A."/>
        </authorList>
    </citation>
    <scope>NUCLEOTIDE SEQUENCE [LARGE SCALE GENOMIC DNA]</scope>
    <source>
        <strain evidence="1 4">LMG 24856</strain>
    </source>
</reference>
<keyword evidence="4" id="KW-1185">Reference proteome</keyword>
<organism evidence="2 3">
    <name type="scientific">Leeuwenhoekiella palythoae</name>
    <dbReference type="NCBI Taxonomy" id="573501"/>
    <lineage>
        <taxon>Bacteria</taxon>
        <taxon>Pseudomonadati</taxon>
        <taxon>Bacteroidota</taxon>
        <taxon>Flavobacteriia</taxon>
        <taxon>Flavobacteriales</taxon>
        <taxon>Flavobacteriaceae</taxon>
        <taxon>Leeuwenhoekiella</taxon>
    </lineage>
</organism>
<reference evidence="2" key="1">
    <citation type="submission" date="2016-11" db="EMBL/GenBank/DDBJ databases">
        <authorList>
            <person name="Jaros S."/>
            <person name="Januszkiewicz K."/>
            <person name="Wedrychowicz H."/>
        </authorList>
    </citation>
    <scope>NUCLEOTIDE SEQUENCE [LARGE SCALE GENOMIC DNA]</scope>
    <source>
        <strain evidence="2">DSM 19859</strain>
    </source>
</reference>
<dbReference type="Pfam" id="PF19765">
    <property type="entry name" value="DUF6252"/>
    <property type="match status" value="2"/>
</dbReference>
<accession>A0A1M5WI30</accession>
<sequence>MFLEDKILNLTQLTRMSLCLAFEKFVLKHKVHFEINLLNRTTAMIKYLLFAMSVLLFCSCSDDITFNSPAFQGVRDTVFYKADAMRYELTDAGEVTIYGSLGTQTVQLVLPNYGEGTFELGPTNAARANYTNVRGKVFSTNFDGEGEVIVERASDSTYTGTFRFRAVTSVDTTEVYFTKGVFYEVPYYFEPVPPVLDPVVPNSFYCRINGTAFTPPSVSASAGPNFITGTGANNTANIRLRLPRTIEKGTYPLTDFTVDSPYQAAYFSGFNTLVQSGTVTITSHNTQEGSIGGTFSFTAQGASTIQVTQGTFGFNYL</sequence>